<dbReference type="AlphaFoldDB" id="A0A382B178"/>
<name>A0A382B178_9ZZZZ</name>
<reference evidence="1" key="1">
    <citation type="submission" date="2018-05" db="EMBL/GenBank/DDBJ databases">
        <authorList>
            <person name="Lanie J.A."/>
            <person name="Ng W.-L."/>
            <person name="Kazmierczak K.M."/>
            <person name="Andrzejewski T.M."/>
            <person name="Davidsen T.M."/>
            <person name="Wayne K.J."/>
            <person name="Tettelin H."/>
            <person name="Glass J.I."/>
            <person name="Rusch D."/>
            <person name="Podicherti R."/>
            <person name="Tsui H.-C.T."/>
            <person name="Winkler M.E."/>
        </authorList>
    </citation>
    <scope>NUCLEOTIDE SEQUENCE</scope>
</reference>
<evidence type="ECO:0000313" key="1">
    <source>
        <dbReference type="EMBL" id="SVB07291.1"/>
    </source>
</evidence>
<feature type="non-terminal residue" evidence="1">
    <location>
        <position position="1"/>
    </location>
</feature>
<sequence>VDSQDMIKEVVEVASATYADIIDIF</sequence>
<gene>
    <name evidence="1" type="ORF">METZ01_LOCUS160145</name>
</gene>
<dbReference type="EMBL" id="UINC01027664">
    <property type="protein sequence ID" value="SVB07291.1"/>
    <property type="molecule type" value="Genomic_DNA"/>
</dbReference>
<organism evidence="1">
    <name type="scientific">marine metagenome</name>
    <dbReference type="NCBI Taxonomy" id="408172"/>
    <lineage>
        <taxon>unclassified sequences</taxon>
        <taxon>metagenomes</taxon>
        <taxon>ecological metagenomes</taxon>
    </lineage>
</organism>
<accession>A0A382B178</accession>
<proteinExistence type="predicted"/>
<protein>
    <submittedName>
        <fullName evidence="1">Uncharacterized protein</fullName>
    </submittedName>
</protein>